<dbReference type="EMBL" id="BNAG01000003">
    <property type="protein sequence ID" value="GHE69653.1"/>
    <property type="molecule type" value="Genomic_DNA"/>
</dbReference>
<evidence type="ECO:0000313" key="1">
    <source>
        <dbReference type="EMBL" id="GHE69653.1"/>
    </source>
</evidence>
<organism evidence="1 2">
    <name type="scientific">Roseivirga thermotolerans</name>
    <dbReference type="NCBI Taxonomy" id="1758176"/>
    <lineage>
        <taxon>Bacteria</taxon>
        <taxon>Pseudomonadati</taxon>
        <taxon>Bacteroidota</taxon>
        <taxon>Cytophagia</taxon>
        <taxon>Cytophagales</taxon>
        <taxon>Roseivirgaceae</taxon>
        <taxon>Roseivirga</taxon>
    </lineage>
</organism>
<name>A0ABQ3I9A6_9BACT</name>
<comment type="caution">
    <text evidence="1">The sequence shown here is derived from an EMBL/GenBank/DDBJ whole genome shotgun (WGS) entry which is preliminary data.</text>
</comment>
<gene>
    <name evidence="1" type="ORF">GCM10011340_27150</name>
</gene>
<sequence length="197" mass="22491">MKNQFTKIVAGIVLLTSGFMAQASKTEREIYIKREASKSVVLQMKNVTEGTKVSIWNRSGDLLFSDRVTGESYSKVFDLKHLQKGELLLEVENESSLEVLPIEVTEESATLKRNEEKVYVKPVVRLTHNELKVFLGENKNGFEMKMTDQFNDLVYKHHLDGSEGGMKRYDVSKLSSGKYNIQFTADGRSFYHTIIIK</sequence>
<dbReference type="Proteomes" id="UP000658258">
    <property type="component" value="Unassembled WGS sequence"/>
</dbReference>
<keyword evidence="2" id="KW-1185">Reference proteome</keyword>
<dbReference type="RefSeq" id="WP_189630793.1">
    <property type="nucleotide sequence ID" value="NZ_BNAG01000003.1"/>
</dbReference>
<protein>
    <recommendedName>
        <fullName evidence="3">Secretion system C-terminal sorting domain-containing protein</fullName>
    </recommendedName>
</protein>
<evidence type="ECO:0000313" key="2">
    <source>
        <dbReference type="Proteomes" id="UP000658258"/>
    </source>
</evidence>
<evidence type="ECO:0008006" key="3">
    <source>
        <dbReference type="Google" id="ProtNLM"/>
    </source>
</evidence>
<accession>A0ABQ3I9A6</accession>
<reference evidence="2" key="1">
    <citation type="journal article" date="2019" name="Int. J. Syst. Evol. Microbiol.">
        <title>The Global Catalogue of Microorganisms (GCM) 10K type strain sequencing project: providing services to taxonomists for standard genome sequencing and annotation.</title>
        <authorList>
            <consortium name="The Broad Institute Genomics Platform"/>
            <consortium name="The Broad Institute Genome Sequencing Center for Infectious Disease"/>
            <person name="Wu L."/>
            <person name="Ma J."/>
        </authorList>
    </citation>
    <scope>NUCLEOTIDE SEQUENCE [LARGE SCALE GENOMIC DNA]</scope>
    <source>
        <strain evidence="2">CGMCC 1.15111</strain>
    </source>
</reference>
<proteinExistence type="predicted"/>